<evidence type="ECO:0000259" key="2">
    <source>
        <dbReference type="Pfam" id="PF00085"/>
    </source>
</evidence>
<dbReference type="SUPFAM" id="SSF52833">
    <property type="entry name" value="Thioredoxin-like"/>
    <property type="match status" value="1"/>
</dbReference>
<dbReference type="InterPro" id="IPR036249">
    <property type="entry name" value="Thioredoxin-like_sf"/>
</dbReference>
<accession>A0A7S7LJX3</accession>
<feature type="transmembrane region" description="Helical" evidence="1">
    <location>
        <begin position="45"/>
        <end position="64"/>
    </location>
</feature>
<dbReference type="VEuPathDB" id="CryptoDB:CPATCC_0033480"/>
<dbReference type="EMBL" id="CP044420">
    <property type="protein sequence ID" value="QOY42601.1"/>
    <property type="molecule type" value="Genomic_DNA"/>
</dbReference>
<keyword evidence="1" id="KW-1133">Transmembrane helix</keyword>
<dbReference type="Pfam" id="PF00085">
    <property type="entry name" value="Thioredoxin"/>
    <property type="match status" value="1"/>
</dbReference>
<feature type="domain" description="Thioredoxin" evidence="2">
    <location>
        <begin position="186"/>
        <end position="289"/>
    </location>
</feature>
<organism evidence="3 4">
    <name type="scientific">Cryptosporidium parvum</name>
    <dbReference type="NCBI Taxonomy" id="5807"/>
    <lineage>
        <taxon>Eukaryota</taxon>
        <taxon>Sar</taxon>
        <taxon>Alveolata</taxon>
        <taxon>Apicomplexa</taxon>
        <taxon>Conoidasida</taxon>
        <taxon>Coccidia</taxon>
        <taxon>Eucoccidiorida</taxon>
        <taxon>Eimeriorina</taxon>
        <taxon>Cryptosporidiidae</taxon>
        <taxon>Cryptosporidium</taxon>
    </lineage>
</organism>
<dbReference type="Proteomes" id="UP000593906">
    <property type="component" value="Chromosome 3"/>
</dbReference>
<name>A0A7S7LJX3_CRYPV</name>
<dbReference type="Gene3D" id="3.40.30.10">
    <property type="entry name" value="Glutaredoxin"/>
    <property type="match status" value="1"/>
</dbReference>
<dbReference type="InterPro" id="IPR013766">
    <property type="entry name" value="Thioredoxin_domain"/>
</dbReference>
<reference evidence="3 4" key="1">
    <citation type="submission" date="2019-09" db="EMBL/GenBank/DDBJ databases">
        <title>Consistent, comparative and evidence-based genome assembly and annotation for Cryptosporidium parvum, C. hominis and C. tyzzeri.</title>
        <authorList>
            <person name="Baptista R.P."/>
            <person name="Li Y."/>
            <person name="Sateriale A."/>
            <person name="Ansell B."/>
            <person name="Jex A."/>
            <person name="Sanders M."/>
            <person name="Brooks K."/>
            <person name="Tracey A."/>
            <person name="Berriman M."/>
            <person name="Striepen B."/>
            <person name="Cotton J.A."/>
            <person name="Kissinger J.C."/>
        </authorList>
    </citation>
    <scope>NUCLEOTIDE SEQUENCE [LARGE SCALE GENOMIC DNA]</scope>
    <source>
        <strain evidence="3 4">IOWA-ATCC</strain>
    </source>
</reference>
<evidence type="ECO:0000313" key="3">
    <source>
        <dbReference type="EMBL" id="QOY42601.1"/>
    </source>
</evidence>
<evidence type="ECO:0000256" key="1">
    <source>
        <dbReference type="SAM" id="Phobius"/>
    </source>
</evidence>
<gene>
    <name evidence="3" type="ORF">CPATCC_001252</name>
</gene>
<sequence>MFFDKRILALLMNPFRRNIKRNSFNINTFNRKCFDLFRNKDSFRFNYTIFSISISFAFLAKYYFQNTRKQLNMKAISSDEIEILSSKSKNMIVLNLIKGMEINKSNFIKELSKQIKSKELNRLNIQIYYTENNCSESAPNVTLFKGYGSRISNIDLNFKNNNIEQIKSFFDPKSEKIINGNPSTIKNISHDTFESDVINKSDENNPLLLMYYDDYCLMCFLIRPLINSLAARLRNTKNIQFGRYNIGRNDLHEFSPPVKATPSFVLFRGRQEPERLDEYKPKDIINKIIEIKCRVENNDCGKKELAELSTLEQKVLIRFHLFTVLNIWNLYLKELQAKLINTPKSQFDQLNFMHLEELLSISCLFLQDQNVSSKNSKSFDEINFEKISYDKIAENINFQEIFLENIKKDMKRSDTIEENINHLLNEIEGCCNDYIAMKKLIKNS</sequence>
<keyword evidence="1" id="KW-0812">Transmembrane</keyword>
<dbReference type="AlphaFoldDB" id="A0A7S7LJX3"/>
<protein>
    <recommendedName>
        <fullName evidence="2">Thioredoxin domain-containing protein</fullName>
    </recommendedName>
</protein>
<proteinExistence type="predicted"/>
<dbReference type="OMA" id="CVTHDTF"/>
<keyword evidence="1" id="KW-0472">Membrane</keyword>
<evidence type="ECO:0000313" key="4">
    <source>
        <dbReference type="Proteomes" id="UP000593906"/>
    </source>
</evidence>